<evidence type="ECO:0000256" key="1">
    <source>
        <dbReference type="ARBA" id="ARBA00004173"/>
    </source>
</evidence>
<keyword evidence="5" id="KW-0496">Mitochondrion</keyword>
<dbReference type="InterPro" id="IPR052143">
    <property type="entry name" value="Mitoribosomal_bL36m"/>
</dbReference>
<keyword evidence="4" id="KW-0689">Ribosomal protein</keyword>
<evidence type="ECO:0000256" key="7">
    <source>
        <dbReference type="ARBA" id="ARBA00035239"/>
    </source>
</evidence>
<comment type="subcellular location">
    <subcellularLocation>
        <location evidence="1">Mitochondrion</location>
    </subcellularLocation>
</comment>
<dbReference type="PANTHER" id="PTHR46909">
    <property type="entry name" value="39S RIBOSOMAL PROTEIN L36, MITOCHONDRIAL"/>
    <property type="match status" value="1"/>
</dbReference>
<dbReference type="Pfam" id="PF00444">
    <property type="entry name" value="Ribosomal_L36"/>
    <property type="match status" value="1"/>
</dbReference>
<name>A0AAN9TFZ1_9HEMI</name>
<keyword evidence="6" id="KW-0687">Ribonucleoprotein</keyword>
<evidence type="ECO:0000256" key="2">
    <source>
        <dbReference type="ARBA" id="ARBA00007645"/>
    </source>
</evidence>
<dbReference type="EMBL" id="JBBCAQ010000022">
    <property type="protein sequence ID" value="KAK7590647.1"/>
    <property type="molecule type" value="Genomic_DNA"/>
</dbReference>
<evidence type="ECO:0000256" key="5">
    <source>
        <dbReference type="ARBA" id="ARBA00023128"/>
    </source>
</evidence>
<comment type="caution">
    <text evidence="9">The sequence shown here is derived from an EMBL/GenBank/DDBJ whole genome shotgun (WGS) entry which is preliminary data.</text>
</comment>
<dbReference type="AlphaFoldDB" id="A0AAN9TFZ1"/>
<evidence type="ECO:0000256" key="3">
    <source>
        <dbReference type="ARBA" id="ARBA00022946"/>
    </source>
</evidence>
<sequence length="116" mass="13618">MNLLRNTILCIRSLSFMKNSVAHLHSSSARSSIWFPNFGSRPDMFLKPAVSMLSHSRGMKYKDVVKKRCQHCYIIYKDGRKFNYCKVKPRHNHGSKVPKDIARLIITHRTWGKRAW</sequence>
<evidence type="ECO:0000256" key="4">
    <source>
        <dbReference type="ARBA" id="ARBA00022980"/>
    </source>
</evidence>
<dbReference type="GO" id="GO:0005762">
    <property type="term" value="C:mitochondrial large ribosomal subunit"/>
    <property type="evidence" value="ECO:0007669"/>
    <property type="project" value="TreeGrafter"/>
</dbReference>
<dbReference type="PANTHER" id="PTHR46909:SF1">
    <property type="entry name" value="LARGE RIBOSOMAL SUBUNIT PROTEIN BL36M"/>
    <property type="match status" value="1"/>
</dbReference>
<organism evidence="9 10">
    <name type="scientific">Parthenolecanium corni</name>
    <dbReference type="NCBI Taxonomy" id="536013"/>
    <lineage>
        <taxon>Eukaryota</taxon>
        <taxon>Metazoa</taxon>
        <taxon>Ecdysozoa</taxon>
        <taxon>Arthropoda</taxon>
        <taxon>Hexapoda</taxon>
        <taxon>Insecta</taxon>
        <taxon>Pterygota</taxon>
        <taxon>Neoptera</taxon>
        <taxon>Paraneoptera</taxon>
        <taxon>Hemiptera</taxon>
        <taxon>Sternorrhyncha</taxon>
        <taxon>Coccoidea</taxon>
        <taxon>Coccidae</taxon>
        <taxon>Parthenolecanium</taxon>
    </lineage>
</organism>
<reference evidence="9 10" key="1">
    <citation type="submission" date="2024-03" db="EMBL/GenBank/DDBJ databases">
        <title>Adaptation during the transition from Ophiocordyceps entomopathogen to insect associate is accompanied by gene loss and intensified selection.</title>
        <authorList>
            <person name="Ward C.M."/>
            <person name="Onetto C.A."/>
            <person name="Borneman A.R."/>
        </authorList>
    </citation>
    <scope>NUCLEOTIDE SEQUENCE [LARGE SCALE GENOMIC DNA]</scope>
    <source>
        <strain evidence="9">AWRI1</strain>
        <tissue evidence="9">Single Adult Female</tissue>
    </source>
</reference>
<protein>
    <recommendedName>
        <fullName evidence="7">Large ribosomal subunit protein bL36m</fullName>
    </recommendedName>
    <alternativeName>
        <fullName evidence="8">39S ribosomal protein L36, mitochondrial</fullName>
    </alternativeName>
</protein>
<dbReference type="InterPro" id="IPR035977">
    <property type="entry name" value="Ribosomal_bL36_sp"/>
</dbReference>
<dbReference type="Proteomes" id="UP001367676">
    <property type="component" value="Unassembled WGS sequence"/>
</dbReference>
<evidence type="ECO:0000313" key="10">
    <source>
        <dbReference type="Proteomes" id="UP001367676"/>
    </source>
</evidence>
<keyword evidence="3" id="KW-0809">Transit peptide</keyword>
<gene>
    <name evidence="9" type="ORF">V9T40_002260</name>
</gene>
<dbReference type="GO" id="GO:0006412">
    <property type="term" value="P:translation"/>
    <property type="evidence" value="ECO:0007669"/>
    <property type="project" value="InterPro"/>
</dbReference>
<dbReference type="SUPFAM" id="SSF57840">
    <property type="entry name" value="Ribosomal protein L36"/>
    <property type="match status" value="1"/>
</dbReference>
<proteinExistence type="inferred from homology"/>
<dbReference type="GO" id="GO:0003735">
    <property type="term" value="F:structural constituent of ribosome"/>
    <property type="evidence" value="ECO:0007669"/>
    <property type="project" value="InterPro"/>
</dbReference>
<evidence type="ECO:0000256" key="8">
    <source>
        <dbReference type="ARBA" id="ARBA00035411"/>
    </source>
</evidence>
<evidence type="ECO:0000313" key="9">
    <source>
        <dbReference type="EMBL" id="KAK7590647.1"/>
    </source>
</evidence>
<dbReference type="InterPro" id="IPR000473">
    <property type="entry name" value="Ribosomal_bL36"/>
</dbReference>
<comment type="similarity">
    <text evidence="2">Belongs to the bacterial ribosomal protein bL36 family.</text>
</comment>
<evidence type="ECO:0000256" key="6">
    <source>
        <dbReference type="ARBA" id="ARBA00023274"/>
    </source>
</evidence>
<accession>A0AAN9TFZ1</accession>
<keyword evidence="10" id="KW-1185">Reference proteome</keyword>